<reference evidence="2 3" key="1">
    <citation type="submission" date="2021-06" db="EMBL/GenBank/DDBJ databases">
        <title>Halomicroarcula sp. a new haloarchaeum isolated from saline soil.</title>
        <authorList>
            <person name="Duran-Viseras A."/>
            <person name="Sanchez-Porro C."/>
            <person name="Ventosa A."/>
        </authorList>
    </citation>
    <scope>NUCLEOTIDE SEQUENCE [LARGE SCALE GENOMIC DNA]</scope>
    <source>
        <strain evidence="2 3">F13</strain>
    </source>
</reference>
<dbReference type="PROSITE" id="PS00062">
    <property type="entry name" value="ALDOKETO_REDUCTASE_2"/>
    <property type="match status" value="1"/>
</dbReference>
<dbReference type="InterPro" id="IPR018170">
    <property type="entry name" value="Aldo/ket_reductase_CS"/>
</dbReference>
<dbReference type="Proteomes" id="UP001430377">
    <property type="component" value="Unassembled WGS sequence"/>
</dbReference>
<gene>
    <name evidence="2" type="ORF">EGH21_15335</name>
</gene>
<protein>
    <submittedName>
        <fullName evidence="2">Aldo/keto reductase</fullName>
    </submittedName>
</protein>
<dbReference type="Gene3D" id="3.20.20.100">
    <property type="entry name" value="NADP-dependent oxidoreductase domain"/>
    <property type="match status" value="1"/>
</dbReference>
<dbReference type="Pfam" id="PF00248">
    <property type="entry name" value="Aldo_ket_red"/>
    <property type="match status" value="1"/>
</dbReference>
<dbReference type="RefSeq" id="WP_220619354.1">
    <property type="nucleotide sequence ID" value="NZ_RKLR01000006.1"/>
</dbReference>
<name>A0AAW4PVW0_9EURY</name>
<dbReference type="GO" id="GO:0016491">
    <property type="term" value="F:oxidoreductase activity"/>
    <property type="evidence" value="ECO:0007669"/>
    <property type="project" value="InterPro"/>
</dbReference>
<dbReference type="AlphaFoldDB" id="A0AAW4PVW0"/>
<evidence type="ECO:0000313" key="2">
    <source>
        <dbReference type="EMBL" id="MBX0324402.1"/>
    </source>
</evidence>
<dbReference type="InterPro" id="IPR036812">
    <property type="entry name" value="NAD(P)_OxRdtase_dom_sf"/>
</dbReference>
<accession>A0AAW4PVW0</accession>
<comment type="caution">
    <text evidence="2">The sequence shown here is derived from an EMBL/GenBank/DDBJ whole genome shotgun (WGS) entry which is preliminary data.</text>
</comment>
<evidence type="ECO:0000259" key="1">
    <source>
        <dbReference type="Pfam" id="PF00248"/>
    </source>
</evidence>
<proteinExistence type="predicted"/>
<dbReference type="InterPro" id="IPR023210">
    <property type="entry name" value="NADP_OxRdtase_dom"/>
</dbReference>
<sequence length="46" mass="5102">MNDLQATGEVRHIGVSNFSVDRLETARDASETPIVTNHIEYNPSTD</sequence>
<dbReference type="SUPFAM" id="SSF51430">
    <property type="entry name" value="NAD(P)-linked oxidoreductase"/>
    <property type="match status" value="1"/>
</dbReference>
<dbReference type="EMBL" id="RKLR01000006">
    <property type="protein sequence ID" value="MBX0324402.1"/>
    <property type="molecule type" value="Genomic_DNA"/>
</dbReference>
<evidence type="ECO:0000313" key="3">
    <source>
        <dbReference type="Proteomes" id="UP001430377"/>
    </source>
</evidence>
<feature type="domain" description="NADP-dependent oxidoreductase" evidence="1">
    <location>
        <begin position="1"/>
        <end position="43"/>
    </location>
</feature>
<keyword evidence="3" id="KW-1185">Reference proteome</keyword>
<organism evidence="2 3">
    <name type="scientific">Haloarcula rubra</name>
    <dbReference type="NCBI Taxonomy" id="2487747"/>
    <lineage>
        <taxon>Archaea</taxon>
        <taxon>Methanobacteriati</taxon>
        <taxon>Methanobacteriota</taxon>
        <taxon>Stenosarchaea group</taxon>
        <taxon>Halobacteria</taxon>
        <taxon>Halobacteriales</taxon>
        <taxon>Haloarculaceae</taxon>
        <taxon>Haloarcula</taxon>
    </lineage>
</organism>